<dbReference type="InterPro" id="IPR002838">
    <property type="entry name" value="AIM24"/>
</dbReference>
<keyword evidence="3" id="KW-1185">Reference proteome</keyword>
<evidence type="ECO:0008006" key="4">
    <source>
        <dbReference type="Google" id="ProtNLM"/>
    </source>
</evidence>
<dbReference type="PANTHER" id="PTHR43657">
    <property type="entry name" value="TRYPTOPHAN RNA-BINDING ATTENUATOR PROTEIN-LIKE PROTEIN"/>
    <property type="match status" value="1"/>
</dbReference>
<evidence type="ECO:0000313" key="2">
    <source>
        <dbReference type="EMBL" id="KAJ0215306.1"/>
    </source>
</evidence>
<reference evidence="2 3" key="1">
    <citation type="journal article" date="2017" name="Nat. Commun.">
        <title>Genome assembly with in vitro proximity ligation data and whole-genome triplication in lettuce.</title>
        <authorList>
            <person name="Reyes-Chin-Wo S."/>
            <person name="Wang Z."/>
            <person name="Yang X."/>
            <person name="Kozik A."/>
            <person name="Arikit S."/>
            <person name="Song C."/>
            <person name="Xia L."/>
            <person name="Froenicke L."/>
            <person name="Lavelle D.O."/>
            <person name="Truco M.J."/>
            <person name="Xia R."/>
            <person name="Zhu S."/>
            <person name="Xu C."/>
            <person name="Xu H."/>
            <person name="Xu X."/>
            <person name="Cox K."/>
            <person name="Korf I."/>
            <person name="Meyers B.C."/>
            <person name="Michelmore R.W."/>
        </authorList>
    </citation>
    <scope>NUCLEOTIDE SEQUENCE [LARGE SCALE GENOMIC DNA]</scope>
    <source>
        <strain evidence="3">cv. Salinas</strain>
        <tissue evidence="2">Seedlings</tissue>
    </source>
</reference>
<dbReference type="Gene3D" id="3.60.160.10">
    <property type="entry name" value="Mitochondrial biogenesis AIM24"/>
    <property type="match status" value="1"/>
</dbReference>
<dbReference type="Proteomes" id="UP000235145">
    <property type="component" value="Unassembled WGS sequence"/>
</dbReference>
<dbReference type="AlphaFoldDB" id="A0A9R1W340"/>
<evidence type="ECO:0000313" key="3">
    <source>
        <dbReference type="Proteomes" id="UP000235145"/>
    </source>
</evidence>
<dbReference type="GO" id="GO:1904292">
    <property type="term" value="P:regulation of ERAD pathway"/>
    <property type="evidence" value="ECO:0000318"/>
    <property type="project" value="GO_Central"/>
</dbReference>
<protein>
    <recommendedName>
        <fullName evidence="4">Altered inheritance of mitochondria protein 24, mitochondrial</fullName>
    </recommendedName>
</protein>
<accession>A0A9R1W340</accession>
<comment type="caution">
    <text evidence="2">The sequence shown here is derived from an EMBL/GenBank/DDBJ whole genome shotgun (WGS) entry which is preliminary data.</text>
</comment>
<dbReference type="PANTHER" id="PTHR43657:SF3">
    <property type="entry name" value="ALTERED INHERITANCE OF MITOCHONDRIA PROTEIN 24, MITOCHONDRIAL"/>
    <property type="match status" value="1"/>
</dbReference>
<evidence type="ECO:0000256" key="1">
    <source>
        <dbReference type="SAM" id="Phobius"/>
    </source>
</evidence>
<dbReference type="Pfam" id="PF01987">
    <property type="entry name" value="AIM24"/>
    <property type="match status" value="1"/>
</dbReference>
<dbReference type="GO" id="GO:0000836">
    <property type="term" value="C:Hrd1p ubiquitin ligase complex"/>
    <property type="evidence" value="ECO:0000318"/>
    <property type="project" value="GO_Central"/>
</dbReference>
<sequence length="319" mass="34885">MAAPFFSTPFQPFVYQSQDDAVTPFQILGGEVQIVQVCVAVASLFINVSFASFYVHHPDPDPDFSCQIMLKPEDKVSAKPGCMCYMSGSIQMENVYAPENEAGMWQWVFGKNATKTIFVNSGSTDGFVAMAAPSLGRILPVSQSVNIDLARFGGEILCQPDAFLCSIGDVKVSSNTFDQRGPNRNVVERLLRQKVSGQGLAFMVGGGSVVQKNLEVGEILSVDICSIIALSTTVDVQIKYNGPMRRVGENQNMVTAMMRGPGIVFIQSMPFPRLSQSIARGVASPNMRLRDNPKLLMQILVFSFLAYLVLGSFLLYTDF</sequence>
<dbReference type="InterPro" id="IPR036983">
    <property type="entry name" value="AIM24_sf"/>
</dbReference>
<feature type="transmembrane region" description="Helical" evidence="1">
    <location>
        <begin position="295"/>
        <end position="316"/>
    </location>
</feature>
<proteinExistence type="predicted"/>
<organism evidence="2 3">
    <name type="scientific">Lactuca sativa</name>
    <name type="common">Garden lettuce</name>
    <dbReference type="NCBI Taxonomy" id="4236"/>
    <lineage>
        <taxon>Eukaryota</taxon>
        <taxon>Viridiplantae</taxon>
        <taxon>Streptophyta</taxon>
        <taxon>Embryophyta</taxon>
        <taxon>Tracheophyta</taxon>
        <taxon>Spermatophyta</taxon>
        <taxon>Magnoliopsida</taxon>
        <taxon>eudicotyledons</taxon>
        <taxon>Gunneridae</taxon>
        <taxon>Pentapetalae</taxon>
        <taxon>asterids</taxon>
        <taxon>campanulids</taxon>
        <taxon>Asterales</taxon>
        <taxon>Asteraceae</taxon>
        <taxon>Cichorioideae</taxon>
        <taxon>Cichorieae</taxon>
        <taxon>Lactucinae</taxon>
        <taxon>Lactuca</taxon>
    </lineage>
</organism>
<dbReference type="EMBL" id="NBSK02000003">
    <property type="protein sequence ID" value="KAJ0215306.1"/>
    <property type="molecule type" value="Genomic_DNA"/>
</dbReference>
<dbReference type="SUPFAM" id="SSF51219">
    <property type="entry name" value="TRAP-like"/>
    <property type="match status" value="1"/>
</dbReference>
<name>A0A9R1W340_LACSA</name>
<dbReference type="InterPro" id="IPR016031">
    <property type="entry name" value="Trp_RNA-bd_attenuator-like_dom"/>
</dbReference>
<gene>
    <name evidence="2" type="ORF">LSAT_V11C300101450</name>
</gene>
<keyword evidence="1" id="KW-0472">Membrane</keyword>
<keyword evidence="1" id="KW-1133">Transmembrane helix</keyword>
<dbReference type="GO" id="GO:0030968">
    <property type="term" value="P:endoplasmic reticulum unfolded protein response"/>
    <property type="evidence" value="ECO:0000318"/>
    <property type="project" value="GO_Central"/>
</dbReference>
<keyword evidence="1" id="KW-0812">Transmembrane</keyword>